<evidence type="ECO:0000256" key="3">
    <source>
        <dbReference type="ARBA" id="ARBA00022722"/>
    </source>
</evidence>
<dbReference type="GO" id="GO:0016787">
    <property type="term" value="F:hydrolase activity"/>
    <property type="evidence" value="ECO:0007669"/>
    <property type="project" value="UniProtKB-KW"/>
</dbReference>
<sequence length="110" mass="12603">MRDDRLLDILDSIGQIEQQAAKGKEAFLRDEMIQVWMRHHLLIIGEAAAGLSRELRGRNPEVSWADIIAMRNIIVHEYFGVDLGQVWDAVIQDLPRLKRDVEGILEGMEP</sequence>
<organism evidence="6 7">
    <name type="scientific">Tectimicrobiota bacterium</name>
    <dbReference type="NCBI Taxonomy" id="2528274"/>
    <lineage>
        <taxon>Bacteria</taxon>
        <taxon>Pseudomonadati</taxon>
        <taxon>Nitrospinota/Tectimicrobiota group</taxon>
        <taxon>Candidatus Tectimicrobiota</taxon>
    </lineage>
</organism>
<gene>
    <name evidence="6" type="ORF">HYZ11_12810</name>
</gene>
<keyword evidence="3" id="KW-0540">Nuclease</keyword>
<dbReference type="InterPro" id="IPR008201">
    <property type="entry name" value="HepT-like"/>
</dbReference>
<dbReference type="EMBL" id="JACPUR010000030">
    <property type="protein sequence ID" value="MBI3128479.1"/>
    <property type="molecule type" value="Genomic_DNA"/>
</dbReference>
<dbReference type="Pfam" id="PF01934">
    <property type="entry name" value="HepT-like"/>
    <property type="match status" value="1"/>
</dbReference>
<accession>A0A932I3F0</accession>
<dbReference type="GO" id="GO:0004540">
    <property type="term" value="F:RNA nuclease activity"/>
    <property type="evidence" value="ECO:0007669"/>
    <property type="project" value="InterPro"/>
</dbReference>
<dbReference type="PANTHER" id="PTHR34139">
    <property type="entry name" value="UPF0331 PROTEIN MJ0127"/>
    <property type="match status" value="1"/>
</dbReference>
<protein>
    <submittedName>
        <fullName evidence="6">DUF86 domain-containing protein</fullName>
    </submittedName>
</protein>
<reference evidence="6" key="1">
    <citation type="submission" date="2020-07" db="EMBL/GenBank/DDBJ databases">
        <title>Huge and variable diversity of episymbiotic CPR bacteria and DPANN archaea in groundwater ecosystems.</title>
        <authorList>
            <person name="He C.Y."/>
            <person name="Keren R."/>
            <person name="Whittaker M."/>
            <person name="Farag I.F."/>
            <person name="Doudna J."/>
            <person name="Cate J.H.D."/>
            <person name="Banfield J.F."/>
        </authorList>
    </citation>
    <scope>NUCLEOTIDE SEQUENCE</scope>
    <source>
        <strain evidence="6">NC_groundwater_763_Ag_S-0.2um_68_21</strain>
    </source>
</reference>
<keyword evidence="1" id="KW-0597">Phosphoprotein</keyword>
<keyword evidence="4" id="KW-0547">Nucleotide-binding</keyword>
<proteinExistence type="predicted"/>
<dbReference type="GO" id="GO:0110001">
    <property type="term" value="C:toxin-antitoxin complex"/>
    <property type="evidence" value="ECO:0007669"/>
    <property type="project" value="InterPro"/>
</dbReference>
<evidence type="ECO:0000256" key="1">
    <source>
        <dbReference type="ARBA" id="ARBA00022553"/>
    </source>
</evidence>
<evidence type="ECO:0000256" key="4">
    <source>
        <dbReference type="ARBA" id="ARBA00022741"/>
    </source>
</evidence>
<evidence type="ECO:0000256" key="2">
    <source>
        <dbReference type="ARBA" id="ARBA00022649"/>
    </source>
</evidence>
<dbReference type="InterPro" id="IPR051813">
    <property type="entry name" value="HepT_RNase_toxin"/>
</dbReference>
<dbReference type="Proteomes" id="UP000782312">
    <property type="component" value="Unassembled WGS sequence"/>
</dbReference>
<evidence type="ECO:0000313" key="6">
    <source>
        <dbReference type="EMBL" id="MBI3128479.1"/>
    </source>
</evidence>
<name>A0A932I3F0_UNCTE</name>
<dbReference type="AlphaFoldDB" id="A0A932I3F0"/>
<dbReference type="GO" id="GO:0000166">
    <property type="term" value="F:nucleotide binding"/>
    <property type="evidence" value="ECO:0007669"/>
    <property type="project" value="UniProtKB-KW"/>
</dbReference>
<evidence type="ECO:0000313" key="7">
    <source>
        <dbReference type="Proteomes" id="UP000782312"/>
    </source>
</evidence>
<comment type="caution">
    <text evidence="6">The sequence shown here is derived from an EMBL/GenBank/DDBJ whole genome shotgun (WGS) entry which is preliminary data.</text>
</comment>
<dbReference type="PANTHER" id="PTHR34139:SF1">
    <property type="entry name" value="RNASE MJ1380-RELATED"/>
    <property type="match status" value="1"/>
</dbReference>
<keyword evidence="2" id="KW-1277">Toxin-antitoxin system</keyword>
<keyword evidence="5" id="KW-0378">Hydrolase</keyword>
<evidence type="ECO:0000256" key="5">
    <source>
        <dbReference type="ARBA" id="ARBA00022801"/>
    </source>
</evidence>